<dbReference type="SUPFAM" id="SSF54098">
    <property type="entry name" value="Prion-like"/>
    <property type="match status" value="1"/>
</dbReference>
<evidence type="ECO:0008006" key="5">
    <source>
        <dbReference type="Google" id="ProtNLM"/>
    </source>
</evidence>
<dbReference type="Proteomes" id="UP001619887">
    <property type="component" value="Unassembled WGS sequence"/>
</dbReference>
<keyword evidence="4" id="KW-1185">Reference proteome</keyword>
<reference evidence="3 4" key="1">
    <citation type="journal article" date="2022" name="G3 (Bethesda)">
        <title>Evaluating Illumina-, Nanopore-, and PacBio-based genome assembly strategies with the bald notothen, Trematomus borchgrevinki.</title>
        <authorList>
            <person name="Rayamajhi N."/>
            <person name="Cheng C.C."/>
            <person name="Catchen J.M."/>
        </authorList>
    </citation>
    <scope>NUCLEOTIDE SEQUENCE [LARGE SCALE GENOMIC DNA]</scope>
    <source>
        <strain evidence="3">AGRC-2024</strain>
    </source>
</reference>
<keyword evidence="2" id="KW-0732">Signal</keyword>
<dbReference type="Gene3D" id="1.10.790.10">
    <property type="entry name" value="Prion/Doppel protein, beta-ribbon domain"/>
    <property type="match status" value="1"/>
</dbReference>
<evidence type="ECO:0000313" key="4">
    <source>
        <dbReference type="Proteomes" id="UP001619887"/>
    </source>
</evidence>
<sequence>MMGRLCEVALLSLVVVFLLNTESTWAKRGSSSSGRKTSSTKTQSKPPSQPANYPRQPQNPNRNSNPYPAGGSYPGAGKPNPGGVPRQNPPNNPGVGSNPNQQPGRANPGGYPNQNPAGGYPAGGNYPGNQNPARGYPNQNPAAGGYPAAGGQYPGRAGNPAGGYPNQQYPAAGGYPVRGGNTGQGYGQPPPYPGGGYGGGGYGGGGYGGGGYGGGYPGGAVGGYTNWNPNNKILSPRYGGGGYGGGYGGGGYGGGMGGGMGGSPFSRSVSNMGYQPQSSGFAKKAMMAAGVGAVAGMAVGYGLGRFPRPHFNFRNPQEEQQYNNYMYQKYGTKSTDEKDYGRDYEYKLPPRAESYDKFMESCMNKTDLLKDQAGDQDDGDTVGIEEIGYPALVDQMKSRRCVEKYMEYSERFLQERKRADQRMAENNSSPPSFGMFQLFTSLLMLLSSMLLLQ</sequence>
<reference evidence="3 4" key="2">
    <citation type="journal article" date="2024" name="G3 (Bethesda)">
        <title>The genome of the cryopelagic Antarctic bald notothen, Trematomus borchgrevinki.</title>
        <authorList>
            <person name="Rayamajhi N."/>
            <person name="Rivera-Colon A.G."/>
            <person name="Minhas B.F."/>
            <person name="Cheng C.C."/>
            <person name="Catchen J.M."/>
        </authorList>
    </citation>
    <scope>NUCLEOTIDE SEQUENCE [LARGE SCALE GENOMIC DNA]</scope>
    <source>
        <strain evidence="3">AGRC-2024</strain>
    </source>
</reference>
<dbReference type="EMBL" id="JBIYXZ010002089">
    <property type="protein sequence ID" value="KAL3041791.1"/>
    <property type="molecule type" value="Genomic_DNA"/>
</dbReference>
<feature type="signal peptide" evidence="2">
    <location>
        <begin position="1"/>
        <end position="26"/>
    </location>
</feature>
<name>A0ABD2FJK8_PAGBO</name>
<organism evidence="3 4">
    <name type="scientific">Pagothenia borchgrevinki</name>
    <name type="common">Bald rockcod</name>
    <name type="synonym">Trematomus borchgrevinki</name>
    <dbReference type="NCBI Taxonomy" id="8213"/>
    <lineage>
        <taxon>Eukaryota</taxon>
        <taxon>Metazoa</taxon>
        <taxon>Chordata</taxon>
        <taxon>Craniata</taxon>
        <taxon>Vertebrata</taxon>
        <taxon>Euteleostomi</taxon>
        <taxon>Actinopterygii</taxon>
        <taxon>Neopterygii</taxon>
        <taxon>Teleostei</taxon>
        <taxon>Neoteleostei</taxon>
        <taxon>Acanthomorphata</taxon>
        <taxon>Eupercaria</taxon>
        <taxon>Perciformes</taxon>
        <taxon>Notothenioidei</taxon>
        <taxon>Nototheniidae</taxon>
        <taxon>Pagothenia</taxon>
    </lineage>
</organism>
<dbReference type="InterPro" id="IPR036924">
    <property type="entry name" value="Prion/Doppel_b-ribbon_dom_sf"/>
</dbReference>
<accession>A0ABD2FJK8</accession>
<dbReference type="AlphaFoldDB" id="A0ABD2FJK8"/>
<gene>
    <name evidence="3" type="ORF">OYC64_019882</name>
</gene>
<proteinExistence type="predicted"/>
<feature type="compositionally biased region" description="Low complexity" evidence="1">
    <location>
        <begin position="127"/>
        <end position="155"/>
    </location>
</feature>
<feature type="chain" id="PRO_5044774623" description="Prion protein" evidence="2">
    <location>
        <begin position="27"/>
        <end position="453"/>
    </location>
</feature>
<comment type="caution">
    <text evidence="3">The sequence shown here is derived from an EMBL/GenBank/DDBJ whole genome shotgun (WGS) entry which is preliminary data.</text>
</comment>
<feature type="compositionally biased region" description="Gly residues" evidence="1">
    <location>
        <begin position="176"/>
        <end position="186"/>
    </location>
</feature>
<feature type="compositionally biased region" description="Low complexity" evidence="1">
    <location>
        <begin position="27"/>
        <end position="79"/>
    </location>
</feature>
<protein>
    <recommendedName>
        <fullName evidence="5">Prion protein</fullName>
    </recommendedName>
</protein>
<evidence type="ECO:0000256" key="1">
    <source>
        <dbReference type="SAM" id="MobiDB-lite"/>
    </source>
</evidence>
<evidence type="ECO:0000256" key="2">
    <source>
        <dbReference type="SAM" id="SignalP"/>
    </source>
</evidence>
<evidence type="ECO:0000313" key="3">
    <source>
        <dbReference type="EMBL" id="KAL3041791.1"/>
    </source>
</evidence>
<feature type="compositionally biased region" description="Low complexity" evidence="1">
    <location>
        <begin position="93"/>
        <end position="104"/>
    </location>
</feature>
<feature type="region of interest" description="Disordered" evidence="1">
    <location>
        <begin position="25"/>
        <end position="191"/>
    </location>
</feature>